<dbReference type="PROSITE" id="PS51184">
    <property type="entry name" value="JMJC"/>
    <property type="match status" value="1"/>
</dbReference>
<sequence length="390" mass="44419">MQNLALNVSVAVALMFVTLGIPWTNLSNTIDGMVWDNTAANQYCAGCHTKLHCHAYMDMQSCACFCYYCNKGDTSRRHDYISSFSDLLKMPTFLEKYLPSQLSYFHLLQKSEWLGELAMVQPCTSRPQISTVLKQSVAGWKECVNDIISHCKNPHTLVQTQYTSASILRTLLKKGSPSSDHQHLHPYALPLKTNFLNSLMKELRSSEVIVNAQKFVSDRTITTILLFSPSGVQTPFHFDWTEAKNLALEVEGITDPERPVAAWYFVNLLRFEPFFSFFNDVQFAFQKVPKGKNVDEHVFSERHCLKFISQHADCMVRLEQHVGEIMHVPPGWLHAVFTLQPAVKMAWDFVELVSFAKYMAAWAHVGTLMRHSADDYIGMATVLVEHALRN</sequence>
<gene>
    <name evidence="3" type="ORF">DUNSADRAFT_9046</name>
</gene>
<name>A0ABQ7FSK5_DUNSA</name>
<dbReference type="EMBL" id="MU072721">
    <property type="protein sequence ID" value="KAF5825515.1"/>
    <property type="molecule type" value="Genomic_DNA"/>
</dbReference>
<feature type="chain" id="PRO_5046418052" description="JmjC domain-containing protein" evidence="1">
    <location>
        <begin position="21"/>
        <end position="390"/>
    </location>
</feature>
<evidence type="ECO:0000259" key="2">
    <source>
        <dbReference type="PROSITE" id="PS51184"/>
    </source>
</evidence>
<protein>
    <recommendedName>
        <fullName evidence="2">JmjC domain-containing protein</fullName>
    </recommendedName>
</protein>
<proteinExistence type="predicted"/>
<reference evidence="3" key="1">
    <citation type="submission" date="2017-08" db="EMBL/GenBank/DDBJ databases">
        <authorList>
            <person name="Polle J.E."/>
            <person name="Barry K."/>
            <person name="Cushman J."/>
            <person name="Schmutz J."/>
            <person name="Tran D."/>
            <person name="Hathwaick L.T."/>
            <person name="Yim W.C."/>
            <person name="Jenkins J."/>
            <person name="Mckie-Krisberg Z.M."/>
            <person name="Prochnik S."/>
            <person name="Lindquist E."/>
            <person name="Dockter R.B."/>
            <person name="Adam C."/>
            <person name="Molina H."/>
            <person name="Bunkerborg J."/>
            <person name="Jin E."/>
            <person name="Buchheim M."/>
            <person name="Magnuson J."/>
        </authorList>
    </citation>
    <scope>NUCLEOTIDE SEQUENCE</scope>
    <source>
        <strain evidence="3">CCAP 19/18</strain>
    </source>
</reference>
<dbReference type="Gene3D" id="2.60.120.650">
    <property type="entry name" value="Cupin"/>
    <property type="match status" value="1"/>
</dbReference>
<keyword evidence="1" id="KW-0732">Signal</keyword>
<dbReference type="Proteomes" id="UP000815325">
    <property type="component" value="Unassembled WGS sequence"/>
</dbReference>
<dbReference type="SUPFAM" id="SSF51197">
    <property type="entry name" value="Clavaminate synthase-like"/>
    <property type="match status" value="1"/>
</dbReference>
<keyword evidence="4" id="KW-1185">Reference proteome</keyword>
<feature type="signal peptide" evidence="1">
    <location>
        <begin position="1"/>
        <end position="20"/>
    </location>
</feature>
<dbReference type="InterPro" id="IPR003347">
    <property type="entry name" value="JmjC_dom"/>
</dbReference>
<dbReference type="Pfam" id="PF02373">
    <property type="entry name" value="JmjC"/>
    <property type="match status" value="1"/>
</dbReference>
<organism evidence="3 4">
    <name type="scientific">Dunaliella salina</name>
    <name type="common">Green alga</name>
    <name type="synonym">Protococcus salinus</name>
    <dbReference type="NCBI Taxonomy" id="3046"/>
    <lineage>
        <taxon>Eukaryota</taxon>
        <taxon>Viridiplantae</taxon>
        <taxon>Chlorophyta</taxon>
        <taxon>core chlorophytes</taxon>
        <taxon>Chlorophyceae</taxon>
        <taxon>CS clade</taxon>
        <taxon>Chlamydomonadales</taxon>
        <taxon>Dunaliellaceae</taxon>
        <taxon>Dunaliella</taxon>
    </lineage>
</organism>
<comment type="caution">
    <text evidence="3">The sequence shown here is derived from an EMBL/GenBank/DDBJ whole genome shotgun (WGS) entry which is preliminary data.</text>
</comment>
<evidence type="ECO:0000313" key="3">
    <source>
        <dbReference type="EMBL" id="KAF5825515.1"/>
    </source>
</evidence>
<evidence type="ECO:0000313" key="4">
    <source>
        <dbReference type="Proteomes" id="UP000815325"/>
    </source>
</evidence>
<feature type="domain" description="JmjC" evidence="2">
    <location>
        <begin position="174"/>
        <end position="376"/>
    </location>
</feature>
<evidence type="ECO:0000256" key="1">
    <source>
        <dbReference type="SAM" id="SignalP"/>
    </source>
</evidence>
<accession>A0ABQ7FSK5</accession>